<proteinExistence type="predicted"/>
<evidence type="ECO:0000259" key="2">
    <source>
        <dbReference type="Pfam" id="PF20710"/>
    </source>
</evidence>
<sequence length="673" mass="74447">MKQAKSKSQDPAPMPPGNEAILNVTCKDVVLGRGNGTQNHCGNVTYRKLVYLNKCIGIELMRLMKSPPAFCSKQELYATSSKFEKLKISKALVAAIRKFGGRFLQGEGDKQGHFEIGDKRAWDKTSQALREGQTQVRARLEQEAKNATDGASKVAEYKKVISDQAFLAYACKILQSLYDPNTGSSTSCGPNCPHAKRRVILHRGDALSAPDAIPYHHGNHYGASQIHDNRPYIPQGRHHYMPPPQSNGSFYYSSMEKGNANINYDPAVPETYSMPMRPIGNAYADPLSSLTPSGIHGENLDSLEPLPYNLHYHQPQDTYQHPSHVAARPHQEEFSALPSTTWEPAESSRKEHLNNQDSFRSYDTEALRKLLSEDADIESDQVGRQVEEMIRRKSHGLIRIDMVDAFEDLVFEEDSTGRAKFPEPQVGNASDRHMSGLTDRGESLMNMSLLTIEDSRDGGPVLRSIDEKSPSEHKYPNRVGFAVENVSAMSMDLGSSSDIVNDPSSKEPHLSMSRKMGFPIRPSVLKSYQAGASSVIPKKFDEASTREIVPTLTLSEASALRDDVTEKVPKSGEHDDIPAREKKISTLTLPAVSAFKTDLDFSELARNVADSLDISQTEIDEKSPYVDRSSHVGFAAENFSAMSLDVGSFRDILCDLTVNESSEEGKSNTSTFK</sequence>
<feature type="region of interest" description="Disordered" evidence="1">
    <location>
        <begin position="337"/>
        <end position="356"/>
    </location>
</feature>
<evidence type="ECO:0000313" key="4">
    <source>
        <dbReference type="Proteomes" id="UP001516023"/>
    </source>
</evidence>
<feature type="compositionally biased region" description="Basic and acidic residues" evidence="1">
    <location>
        <begin position="346"/>
        <end position="356"/>
    </location>
</feature>
<evidence type="ECO:0000313" key="3">
    <source>
        <dbReference type="EMBL" id="KAL3781750.1"/>
    </source>
</evidence>
<dbReference type="AlphaFoldDB" id="A0ABD3P0N8"/>
<protein>
    <recommendedName>
        <fullName evidence="2">DUF6824 domain-containing protein</fullName>
    </recommendedName>
</protein>
<dbReference type="EMBL" id="JABMIG020000307">
    <property type="protein sequence ID" value="KAL3781750.1"/>
    <property type="molecule type" value="Genomic_DNA"/>
</dbReference>
<organism evidence="3 4">
    <name type="scientific">Cyclotella cryptica</name>
    <dbReference type="NCBI Taxonomy" id="29204"/>
    <lineage>
        <taxon>Eukaryota</taxon>
        <taxon>Sar</taxon>
        <taxon>Stramenopiles</taxon>
        <taxon>Ochrophyta</taxon>
        <taxon>Bacillariophyta</taxon>
        <taxon>Coscinodiscophyceae</taxon>
        <taxon>Thalassiosirophycidae</taxon>
        <taxon>Stephanodiscales</taxon>
        <taxon>Stephanodiscaceae</taxon>
        <taxon>Cyclotella</taxon>
    </lineage>
</organism>
<accession>A0ABD3P0N8</accession>
<keyword evidence="4" id="KW-1185">Reference proteome</keyword>
<gene>
    <name evidence="3" type="ORF">HJC23_004849</name>
</gene>
<name>A0ABD3P0N8_9STRA</name>
<evidence type="ECO:0000256" key="1">
    <source>
        <dbReference type="SAM" id="MobiDB-lite"/>
    </source>
</evidence>
<feature type="domain" description="DUF6824" evidence="2">
    <location>
        <begin position="73"/>
        <end position="131"/>
    </location>
</feature>
<comment type="caution">
    <text evidence="3">The sequence shown here is derived from an EMBL/GenBank/DDBJ whole genome shotgun (WGS) entry which is preliminary data.</text>
</comment>
<dbReference type="Pfam" id="PF20710">
    <property type="entry name" value="DUF6824"/>
    <property type="match status" value="1"/>
</dbReference>
<dbReference type="Proteomes" id="UP001516023">
    <property type="component" value="Unassembled WGS sequence"/>
</dbReference>
<dbReference type="InterPro" id="IPR049227">
    <property type="entry name" value="DUF6824"/>
</dbReference>
<reference evidence="3 4" key="1">
    <citation type="journal article" date="2020" name="G3 (Bethesda)">
        <title>Improved Reference Genome for Cyclotella cryptica CCMP332, a Model for Cell Wall Morphogenesis, Salinity Adaptation, and Lipid Production in Diatoms (Bacillariophyta).</title>
        <authorList>
            <person name="Roberts W.R."/>
            <person name="Downey K.M."/>
            <person name="Ruck E.C."/>
            <person name="Traller J.C."/>
            <person name="Alverson A.J."/>
        </authorList>
    </citation>
    <scope>NUCLEOTIDE SEQUENCE [LARGE SCALE GENOMIC DNA]</scope>
    <source>
        <strain evidence="3 4">CCMP332</strain>
    </source>
</reference>